<accession>A0AAV1U2K1</accession>
<protein>
    <submittedName>
        <fullName evidence="1">Uncharacterized protein</fullName>
    </submittedName>
</protein>
<organism evidence="1 2">
    <name type="scientific">Peronospora matthiolae</name>
    <dbReference type="NCBI Taxonomy" id="2874970"/>
    <lineage>
        <taxon>Eukaryota</taxon>
        <taxon>Sar</taxon>
        <taxon>Stramenopiles</taxon>
        <taxon>Oomycota</taxon>
        <taxon>Peronosporomycetes</taxon>
        <taxon>Peronosporales</taxon>
        <taxon>Peronosporaceae</taxon>
        <taxon>Peronospora</taxon>
    </lineage>
</organism>
<evidence type="ECO:0000313" key="2">
    <source>
        <dbReference type="Proteomes" id="UP001162060"/>
    </source>
</evidence>
<dbReference type="Proteomes" id="UP001162060">
    <property type="component" value="Unassembled WGS sequence"/>
</dbReference>
<name>A0AAV1U2K1_9STRA</name>
<dbReference type="AlphaFoldDB" id="A0AAV1U2K1"/>
<evidence type="ECO:0000313" key="1">
    <source>
        <dbReference type="EMBL" id="CAK7927992.1"/>
    </source>
</evidence>
<comment type="caution">
    <text evidence="1">The sequence shown here is derived from an EMBL/GenBank/DDBJ whole genome shotgun (WGS) entry which is preliminary data.</text>
</comment>
<proteinExistence type="predicted"/>
<sequence length="86" mass="9659">MAEINTLQFLYLLSRRSFPTALLRTQRVGLVILLDETQDINDQLGTRLSAAPCRWTATPADEVTRLDAIYVAVVQNTLHQKALTFA</sequence>
<dbReference type="EMBL" id="CAKLBY020000119">
    <property type="protein sequence ID" value="CAK7927992.1"/>
    <property type="molecule type" value="Genomic_DNA"/>
</dbReference>
<gene>
    <name evidence="1" type="ORF">PM001_LOCUS13142</name>
</gene>
<reference evidence="1" key="1">
    <citation type="submission" date="2024-01" db="EMBL/GenBank/DDBJ databases">
        <authorList>
            <person name="Webb A."/>
        </authorList>
    </citation>
    <scope>NUCLEOTIDE SEQUENCE</scope>
    <source>
        <strain evidence="1">Pm1</strain>
    </source>
</reference>